<evidence type="ECO:0000313" key="1">
    <source>
        <dbReference type="EMBL" id="KAK1314039.1"/>
    </source>
</evidence>
<gene>
    <name evidence="1" type="ORF">QJS10_CPA06g01168</name>
</gene>
<evidence type="ECO:0000313" key="2">
    <source>
        <dbReference type="Proteomes" id="UP001180020"/>
    </source>
</evidence>
<dbReference type="EMBL" id="JAUJYO010000006">
    <property type="protein sequence ID" value="KAK1314039.1"/>
    <property type="molecule type" value="Genomic_DNA"/>
</dbReference>
<proteinExistence type="predicted"/>
<protein>
    <submittedName>
        <fullName evidence="1">Uncharacterized protein</fullName>
    </submittedName>
</protein>
<dbReference type="Proteomes" id="UP001180020">
    <property type="component" value="Unassembled WGS sequence"/>
</dbReference>
<organism evidence="1 2">
    <name type="scientific">Acorus calamus</name>
    <name type="common">Sweet flag</name>
    <dbReference type="NCBI Taxonomy" id="4465"/>
    <lineage>
        <taxon>Eukaryota</taxon>
        <taxon>Viridiplantae</taxon>
        <taxon>Streptophyta</taxon>
        <taxon>Embryophyta</taxon>
        <taxon>Tracheophyta</taxon>
        <taxon>Spermatophyta</taxon>
        <taxon>Magnoliopsida</taxon>
        <taxon>Liliopsida</taxon>
        <taxon>Acoraceae</taxon>
        <taxon>Acorus</taxon>
    </lineage>
</organism>
<dbReference type="PANTHER" id="PTHR48451">
    <property type="entry name" value="DUF4218 DOMAIN-CONTAINING PROTEIN"/>
    <property type="match status" value="1"/>
</dbReference>
<accession>A0AAV9EM31</accession>
<keyword evidence="2" id="KW-1185">Reference proteome</keyword>
<reference evidence="1" key="2">
    <citation type="submission" date="2023-06" db="EMBL/GenBank/DDBJ databases">
        <authorList>
            <person name="Ma L."/>
            <person name="Liu K.-W."/>
            <person name="Li Z."/>
            <person name="Hsiao Y.-Y."/>
            <person name="Qi Y."/>
            <person name="Fu T."/>
            <person name="Tang G."/>
            <person name="Zhang D."/>
            <person name="Sun W.-H."/>
            <person name="Liu D.-K."/>
            <person name="Li Y."/>
            <person name="Chen G.-Z."/>
            <person name="Liu X.-D."/>
            <person name="Liao X.-Y."/>
            <person name="Jiang Y.-T."/>
            <person name="Yu X."/>
            <person name="Hao Y."/>
            <person name="Huang J."/>
            <person name="Zhao X.-W."/>
            <person name="Ke S."/>
            <person name="Chen Y.-Y."/>
            <person name="Wu W.-L."/>
            <person name="Hsu J.-L."/>
            <person name="Lin Y.-F."/>
            <person name="Huang M.-D."/>
            <person name="Li C.-Y."/>
            <person name="Huang L."/>
            <person name="Wang Z.-W."/>
            <person name="Zhao X."/>
            <person name="Zhong W.-Y."/>
            <person name="Peng D.-H."/>
            <person name="Ahmad S."/>
            <person name="Lan S."/>
            <person name="Zhang J.-S."/>
            <person name="Tsai W.-C."/>
            <person name="Van De Peer Y."/>
            <person name="Liu Z.-J."/>
        </authorList>
    </citation>
    <scope>NUCLEOTIDE SEQUENCE</scope>
    <source>
        <strain evidence="1">CP</strain>
        <tissue evidence="1">Leaves</tissue>
    </source>
</reference>
<dbReference type="AlphaFoldDB" id="A0AAV9EM31"/>
<comment type="caution">
    <text evidence="1">The sequence shown here is derived from an EMBL/GenBank/DDBJ whole genome shotgun (WGS) entry which is preliminary data.</text>
</comment>
<reference evidence="1" key="1">
    <citation type="journal article" date="2023" name="Nat. Commun.">
        <title>Diploid and tetraploid genomes of Acorus and the evolution of monocots.</title>
        <authorList>
            <person name="Ma L."/>
            <person name="Liu K.W."/>
            <person name="Li Z."/>
            <person name="Hsiao Y.Y."/>
            <person name="Qi Y."/>
            <person name="Fu T."/>
            <person name="Tang G.D."/>
            <person name="Zhang D."/>
            <person name="Sun W.H."/>
            <person name="Liu D.K."/>
            <person name="Li Y."/>
            <person name="Chen G.Z."/>
            <person name="Liu X.D."/>
            <person name="Liao X.Y."/>
            <person name="Jiang Y.T."/>
            <person name="Yu X."/>
            <person name="Hao Y."/>
            <person name="Huang J."/>
            <person name="Zhao X.W."/>
            <person name="Ke S."/>
            <person name="Chen Y.Y."/>
            <person name="Wu W.L."/>
            <person name="Hsu J.L."/>
            <person name="Lin Y.F."/>
            <person name="Huang M.D."/>
            <person name="Li C.Y."/>
            <person name="Huang L."/>
            <person name="Wang Z.W."/>
            <person name="Zhao X."/>
            <person name="Zhong W.Y."/>
            <person name="Peng D.H."/>
            <person name="Ahmad S."/>
            <person name="Lan S."/>
            <person name="Zhang J.S."/>
            <person name="Tsai W.C."/>
            <person name="Van de Peer Y."/>
            <person name="Liu Z.J."/>
        </authorList>
    </citation>
    <scope>NUCLEOTIDE SEQUENCE</scope>
    <source>
        <strain evidence="1">CP</strain>
    </source>
</reference>
<name>A0AAV9EM31_ACOCL</name>
<dbReference type="PANTHER" id="PTHR48451:SF1">
    <property type="entry name" value="DUF4218 DOMAIN-CONTAINING PROTEIN"/>
    <property type="match status" value="1"/>
</dbReference>
<sequence>MFPQILIRSHSPKNFLRFVNLLMKRLGVMHRFFQKLNPKKIRFSPPNRDLLQPSQIDRHLIDLKQLENSKPPLLNGVETRLNHPVRNFEEEINESNGGFSIFSRAGRSLGKTEVFVLDQRALTQAHRCILFNCDDVKPFLEFHGTNKKT</sequence>